<evidence type="ECO:0000313" key="3">
    <source>
        <dbReference type="EMBL" id="GAT15542.1"/>
    </source>
</evidence>
<dbReference type="SUPFAM" id="SSF52009">
    <property type="entry name" value="Phosphohistidine domain"/>
    <property type="match status" value="1"/>
</dbReference>
<gene>
    <name evidence="3" type="ORF">RMCT_2512</name>
</gene>
<dbReference type="Pfam" id="PF01326">
    <property type="entry name" value="PPDK_N"/>
    <property type="match status" value="1"/>
</dbReference>
<dbReference type="RefSeq" id="WP_003926439.1">
    <property type="nucleotide sequence ID" value="NZ_BCTB01000018.1"/>
</dbReference>
<dbReference type="PROSITE" id="PS00370">
    <property type="entry name" value="PEP_ENZYMES_PHOS_SITE"/>
    <property type="match status" value="1"/>
</dbReference>
<feature type="domain" description="PEP-utilising enzyme mobile" evidence="1">
    <location>
        <begin position="399"/>
        <end position="469"/>
    </location>
</feature>
<name>A0A100XFD3_MYCTH</name>
<dbReference type="OrthoDB" id="9765468at2"/>
<dbReference type="GO" id="GO:0016301">
    <property type="term" value="F:kinase activity"/>
    <property type="evidence" value="ECO:0007669"/>
    <property type="project" value="UniProtKB-KW"/>
</dbReference>
<sequence>MTAQLTEPAVLRITDLETEPSRELVGGKALSLWRMSRLGLRVPPAVVITTRSCAEYFSRGRTLSDELFEEIVSGIGYLEEKTGRRLGASDKPLFVSVRSGAAVSMPGMMDTILNLGINETTEAALAAESGNPQFAADVRRRFSALYGKLVAGCLEDLEDLPDTAAVLQAISEETGSAVPDDPYEALRGAVCAVFDSSQSRRAKAYRAHYGIPDDIGTAVTIQAMVFGNLDDDSGTGVVFTRNPLTGSREPYGEYLPRGQGEDVVSGRVTPRPLSWLAENRPELHAELVSAAELLDREGRDAQDIEFTVQHGTLYLLQSRAAKRTAQAAVRIATAMVEEGSIDPATACSRVTAEQVRHLLRPAIDPDRIGDAEPIVTGTSASPGYAVGIAVGTAEEAQAKPGSILVREATSPEDVHGMIAAAAVVTEKGGSTSHAAVVSRALDTPCVVGCGEGTSSALVGKLVTVDATGGRIYPGEIPGRATTVDDDEDLATLLRWARDLAPIRVVPTADEVDGPVFDADQALIESGEELPTIPNGTHAVSGAYFDTDEGVQAALDAGVSVIVSTNPLPVLLAAIAYRKDSDD</sequence>
<keyword evidence="3" id="KW-0670">Pyruvate</keyword>
<dbReference type="Proteomes" id="UP000069654">
    <property type="component" value="Unassembled WGS sequence"/>
</dbReference>
<dbReference type="AlphaFoldDB" id="A0A100XFD3"/>
<dbReference type="InterPro" id="IPR013815">
    <property type="entry name" value="ATP_grasp_subdomain_1"/>
</dbReference>
<comment type="caution">
    <text evidence="3">The sequence shown here is derived from an EMBL/GenBank/DDBJ whole genome shotgun (WGS) entry which is preliminary data.</text>
</comment>
<protein>
    <submittedName>
        <fullName evidence="3">Pyruvate phosphate dikinase PpdK</fullName>
    </submittedName>
</protein>
<feature type="domain" description="Pyruvate phosphate dikinase AMP/ATP-binding" evidence="2">
    <location>
        <begin position="64"/>
        <end position="271"/>
    </location>
</feature>
<dbReference type="NCBIfam" id="NF004531">
    <property type="entry name" value="PRK05878.1"/>
    <property type="match status" value="1"/>
</dbReference>
<dbReference type="SUPFAM" id="SSF56059">
    <property type="entry name" value="Glutathione synthetase ATP-binding domain-like"/>
    <property type="match status" value="1"/>
</dbReference>
<reference evidence="3 4" key="1">
    <citation type="journal article" date="2016" name="Genome Announc.">
        <title>Draft Genome Sequences of Five Rapidly Growing Mycobacterium Species, M. thermoresistibile, M. fortuitum subsp. acetamidolyticum, M. canariasense, M. brisbanense, and M. novocastrense.</title>
        <authorList>
            <person name="Katahira K."/>
            <person name="Ogura Y."/>
            <person name="Gotoh Y."/>
            <person name="Hayashi T."/>
        </authorList>
    </citation>
    <scope>NUCLEOTIDE SEQUENCE [LARGE SCALE GENOMIC DNA]</scope>
    <source>
        <strain evidence="3 4">JCM6362</strain>
    </source>
</reference>
<evidence type="ECO:0000259" key="2">
    <source>
        <dbReference type="Pfam" id="PF01326"/>
    </source>
</evidence>
<dbReference type="OMA" id="ALDTPCV"/>
<dbReference type="Pfam" id="PF00391">
    <property type="entry name" value="PEP-utilizers"/>
    <property type="match status" value="1"/>
</dbReference>
<dbReference type="PANTHER" id="PTHR22931">
    <property type="entry name" value="PHOSPHOENOLPYRUVATE DIKINASE-RELATED"/>
    <property type="match status" value="1"/>
</dbReference>
<dbReference type="GO" id="GO:0005524">
    <property type="term" value="F:ATP binding"/>
    <property type="evidence" value="ECO:0007669"/>
    <property type="project" value="InterPro"/>
</dbReference>
<dbReference type="InterPro" id="IPR036637">
    <property type="entry name" value="Phosphohistidine_dom_sf"/>
</dbReference>
<dbReference type="PANTHER" id="PTHR22931:SF9">
    <property type="entry name" value="PYRUVATE, PHOSPHATE DIKINASE 1, CHLOROPLASTIC"/>
    <property type="match status" value="1"/>
</dbReference>
<accession>A0A100XFD3</accession>
<evidence type="ECO:0000259" key="1">
    <source>
        <dbReference type="Pfam" id="PF00391"/>
    </source>
</evidence>
<evidence type="ECO:0000313" key="4">
    <source>
        <dbReference type="Proteomes" id="UP000069654"/>
    </source>
</evidence>
<reference evidence="4" key="2">
    <citation type="submission" date="2016-02" db="EMBL/GenBank/DDBJ databases">
        <title>Draft genome sequence of five rapidly growing Mycobacterium species.</title>
        <authorList>
            <person name="Katahira K."/>
            <person name="Gotou Y."/>
            <person name="Iida K."/>
            <person name="Ogura Y."/>
            <person name="Hayashi T."/>
        </authorList>
    </citation>
    <scope>NUCLEOTIDE SEQUENCE [LARGE SCALE GENOMIC DNA]</scope>
    <source>
        <strain evidence="4">JCM6362</strain>
    </source>
</reference>
<dbReference type="EMBL" id="BCTB01000018">
    <property type="protein sequence ID" value="GAT15542.1"/>
    <property type="molecule type" value="Genomic_DNA"/>
</dbReference>
<dbReference type="InterPro" id="IPR008279">
    <property type="entry name" value="PEP-util_enz_mobile_dom"/>
</dbReference>
<dbReference type="InterPro" id="IPR018274">
    <property type="entry name" value="PEP_util_AS"/>
</dbReference>
<proteinExistence type="predicted"/>
<keyword evidence="3" id="KW-0808">Transferase</keyword>
<dbReference type="Gene3D" id="1.10.189.10">
    <property type="entry name" value="Pyruvate Phosphate Dikinase, domain 2"/>
    <property type="match status" value="1"/>
</dbReference>
<dbReference type="Gene3D" id="3.30.470.20">
    <property type="entry name" value="ATP-grasp fold, B domain"/>
    <property type="match status" value="1"/>
</dbReference>
<organism evidence="3 4">
    <name type="scientific">Mycolicibacterium thermoresistibile</name>
    <name type="common">Mycobacterium thermoresistibile</name>
    <dbReference type="NCBI Taxonomy" id="1797"/>
    <lineage>
        <taxon>Bacteria</taxon>
        <taxon>Bacillati</taxon>
        <taxon>Actinomycetota</taxon>
        <taxon>Actinomycetes</taxon>
        <taxon>Mycobacteriales</taxon>
        <taxon>Mycobacteriaceae</taxon>
        <taxon>Mycolicibacterium</taxon>
    </lineage>
</organism>
<dbReference type="InterPro" id="IPR010121">
    <property type="entry name" value="Pyruvate_phosphate_dikinase"/>
</dbReference>
<dbReference type="InterPro" id="IPR002192">
    <property type="entry name" value="PPDK_AMP/ATP-bd"/>
</dbReference>
<keyword evidence="3" id="KW-0418">Kinase</keyword>
<dbReference type="Gene3D" id="3.30.1490.20">
    <property type="entry name" value="ATP-grasp fold, A domain"/>
    <property type="match status" value="2"/>
</dbReference>
<dbReference type="STRING" id="1797.RMCT_2512"/>
<dbReference type="GO" id="GO:0050242">
    <property type="term" value="F:pyruvate, phosphate dikinase activity"/>
    <property type="evidence" value="ECO:0007669"/>
    <property type="project" value="InterPro"/>
</dbReference>
<dbReference type="Gene3D" id="3.50.30.10">
    <property type="entry name" value="Phosphohistidine domain"/>
    <property type="match status" value="1"/>
</dbReference>